<dbReference type="PROSITE" id="PS50802">
    <property type="entry name" value="OTU"/>
    <property type="match status" value="1"/>
</dbReference>
<evidence type="ECO:0000313" key="15">
    <source>
        <dbReference type="Proteomes" id="UP000242877"/>
    </source>
</evidence>
<dbReference type="InterPro" id="IPR057766">
    <property type="entry name" value="Znf-C2H2_OTU1-like_C"/>
</dbReference>
<comment type="subcellular location">
    <subcellularLocation>
        <location evidence="2 11">Cytoplasm</location>
    </subcellularLocation>
</comment>
<comment type="function">
    <text evidence="11">Hydrolase that can remove conjugated ubiquitin from proteins and may therefore play an important regulatory role at the level of protein turnover by preventing degradation.</text>
</comment>
<dbReference type="EMBL" id="AZGZ01000015">
    <property type="protein sequence ID" value="KZZ90926.1"/>
    <property type="molecule type" value="Genomic_DNA"/>
</dbReference>
<dbReference type="FunFam" id="3.90.70.80:FF:000016">
    <property type="entry name" value="Putative ubiquitin thioesterase otu1"/>
    <property type="match status" value="1"/>
</dbReference>
<dbReference type="GO" id="GO:0016579">
    <property type="term" value="P:protein deubiquitination"/>
    <property type="evidence" value="ECO:0007669"/>
    <property type="project" value="TreeGrafter"/>
</dbReference>
<keyword evidence="15" id="KW-1185">Reference proteome</keyword>
<dbReference type="InterPro" id="IPR048857">
    <property type="entry name" value="OTU1_Ubl"/>
</dbReference>
<evidence type="ECO:0000256" key="11">
    <source>
        <dbReference type="RuleBase" id="RU367104"/>
    </source>
</evidence>
<feature type="domain" description="OTU" evidence="13">
    <location>
        <begin position="134"/>
        <end position="254"/>
    </location>
</feature>
<dbReference type="SUPFAM" id="SSF54001">
    <property type="entry name" value="Cysteine proteinases"/>
    <property type="match status" value="1"/>
</dbReference>
<reference evidence="14 15" key="1">
    <citation type="journal article" date="2016" name="Genome Biol. Evol.">
        <title>Divergent and convergent evolution of fungal pathogenicity.</title>
        <authorList>
            <person name="Shang Y."/>
            <person name="Xiao G."/>
            <person name="Zheng P."/>
            <person name="Cen K."/>
            <person name="Zhan S."/>
            <person name="Wang C."/>
        </authorList>
    </citation>
    <scope>NUCLEOTIDE SEQUENCE [LARGE SCALE GENOMIC DNA]</scope>
    <source>
        <strain evidence="14 15">ARSEF 7405</strain>
    </source>
</reference>
<evidence type="ECO:0000256" key="1">
    <source>
        <dbReference type="ARBA" id="ARBA00000707"/>
    </source>
</evidence>
<dbReference type="Gene3D" id="3.10.20.90">
    <property type="entry name" value="Phosphatidylinositol 3-kinase Catalytic Subunit, Chain A, domain 1"/>
    <property type="match status" value="1"/>
</dbReference>
<dbReference type="EC" id="3.4.19.12" evidence="11"/>
<dbReference type="GO" id="GO:0030968">
    <property type="term" value="P:endoplasmic reticulum unfolded protein response"/>
    <property type="evidence" value="ECO:0007669"/>
    <property type="project" value="TreeGrafter"/>
</dbReference>
<dbReference type="PANTHER" id="PTHR13312">
    <property type="entry name" value="HIV-INDUCED PROTEIN-7-LIKE PROTEASE"/>
    <property type="match status" value="1"/>
</dbReference>
<evidence type="ECO:0000256" key="5">
    <source>
        <dbReference type="ARBA" id="ARBA00022723"/>
    </source>
</evidence>
<dbReference type="GO" id="GO:0008270">
    <property type="term" value="F:zinc ion binding"/>
    <property type="evidence" value="ECO:0007669"/>
    <property type="project" value="UniProtKB-KW"/>
</dbReference>
<name>A0A167Y6Q3_9EURO</name>
<keyword evidence="5" id="KW-0479">Metal-binding</keyword>
<dbReference type="AlphaFoldDB" id="A0A167Y6Q3"/>
<evidence type="ECO:0000256" key="6">
    <source>
        <dbReference type="ARBA" id="ARBA00022771"/>
    </source>
</evidence>
<keyword evidence="8 11" id="KW-0378">Hydrolase</keyword>
<dbReference type="Pfam" id="PF02338">
    <property type="entry name" value="OTU"/>
    <property type="match status" value="1"/>
</dbReference>
<dbReference type="PANTHER" id="PTHR13312:SF0">
    <property type="entry name" value="UBIQUITIN THIOESTERASE OTU1"/>
    <property type="match status" value="1"/>
</dbReference>
<evidence type="ECO:0000256" key="3">
    <source>
        <dbReference type="ARBA" id="ARBA00022490"/>
    </source>
</evidence>
<organism evidence="14 15">
    <name type="scientific">Ascosphaera apis ARSEF 7405</name>
    <dbReference type="NCBI Taxonomy" id="392613"/>
    <lineage>
        <taxon>Eukaryota</taxon>
        <taxon>Fungi</taxon>
        <taxon>Dikarya</taxon>
        <taxon>Ascomycota</taxon>
        <taxon>Pezizomycotina</taxon>
        <taxon>Eurotiomycetes</taxon>
        <taxon>Eurotiomycetidae</taxon>
        <taxon>Onygenales</taxon>
        <taxon>Ascosphaeraceae</taxon>
        <taxon>Ascosphaera</taxon>
    </lineage>
</organism>
<dbReference type="Pfam" id="PF24560">
    <property type="entry name" value="zf-C2H2_OTU1_C"/>
    <property type="match status" value="1"/>
</dbReference>
<evidence type="ECO:0000256" key="7">
    <source>
        <dbReference type="ARBA" id="ARBA00022786"/>
    </source>
</evidence>
<accession>A0A167Y6Q3</accession>
<dbReference type="CDD" id="cd22745">
    <property type="entry name" value="OTU_OTU1"/>
    <property type="match status" value="1"/>
</dbReference>
<evidence type="ECO:0000256" key="12">
    <source>
        <dbReference type="SAM" id="MobiDB-lite"/>
    </source>
</evidence>
<dbReference type="FunFam" id="3.10.20.90:FF:000096">
    <property type="entry name" value="Ubiquitin thioesterase OTU1"/>
    <property type="match status" value="1"/>
</dbReference>
<evidence type="ECO:0000256" key="9">
    <source>
        <dbReference type="ARBA" id="ARBA00022807"/>
    </source>
</evidence>
<dbReference type="CDD" id="cd17059">
    <property type="entry name" value="Ubl_OTU1"/>
    <property type="match status" value="1"/>
</dbReference>
<comment type="caution">
    <text evidence="14">The sequence shown here is derived from an EMBL/GenBank/DDBJ whole genome shotgun (WGS) entry which is preliminary data.</text>
</comment>
<keyword evidence="10" id="KW-0862">Zinc</keyword>
<dbReference type="Pfam" id="PF21403">
    <property type="entry name" value="OTU1_UBXL"/>
    <property type="match status" value="1"/>
</dbReference>
<dbReference type="Proteomes" id="UP000242877">
    <property type="component" value="Unassembled WGS sequence"/>
</dbReference>
<dbReference type="GO" id="GO:0004843">
    <property type="term" value="F:cysteine-type deubiquitinase activity"/>
    <property type="evidence" value="ECO:0007669"/>
    <property type="project" value="UniProtKB-UniRule"/>
</dbReference>
<dbReference type="InterPro" id="IPR038765">
    <property type="entry name" value="Papain-like_cys_pep_sf"/>
</dbReference>
<dbReference type="VEuPathDB" id="FungiDB:AAP_03567"/>
<keyword evidence="3 11" id="KW-0963">Cytoplasm</keyword>
<dbReference type="OrthoDB" id="65596at2759"/>
<keyword evidence="4" id="KW-0645">Protease</keyword>
<evidence type="ECO:0000256" key="2">
    <source>
        <dbReference type="ARBA" id="ARBA00004496"/>
    </source>
</evidence>
<dbReference type="InterPro" id="IPR003323">
    <property type="entry name" value="OTU_dom"/>
</dbReference>
<evidence type="ECO:0000313" key="14">
    <source>
        <dbReference type="EMBL" id="KZZ90926.1"/>
    </source>
</evidence>
<dbReference type="Gene3D" id="3.90.70.80">
    <property type="match status" value="1"/>
</dbReference>
<dbReference type="GO" id="GO:0005634">
    <property type="term" value="C:nucleus"/>
    <property type="evidence" value="ECO:0007669"/>
    <property type="project" value="TreeGrafter"/>
</dbReference>
<keyword evidence="6" id="KW-0863">Zinc-finger</keyword>
<evidence type="ECO:0000259" key="13">
    <source>
        <dbReference type="PROSITE" id="PS50802"/>
    </source>
</evidence>
<sequence>MRLRIRGPSGQSTVELGEGATVADLQSCVREKTGLSSYEVKCGYPPRPLDLSDAASTTAITSIGLANGEQLTVTERSLDTPIQAGHDMSSQTAVLDTASTIAGPSVPKQDIQKVPPNDDQDPPEVPSPELGGTFVLRVMPDDNSCLFRAVGNAVLGGMDTMTELRSIVAQAIQAQPARFTKAILGREPDEYCQWIQSTNSWGGQIELIILSEHFDIEICSIDAQSLRVDRYHEGSPTRCFIVYSGIHYDVIALSPSEPPYTRSFAPPEFDTRVFESIDPVALEKSVDLCRILQARHYYTDTAHFTLKCNDCGTLLEGEKGALKHAATTGHHDFAEAE</sequence>
<evidence type="ECO:0000256" key="8">
    <source>
        <dbReference type="ARBA" id="ARBA00022801"/>
    </source>
</evidence>
<dbReference type="GO" id="GO:0005829">
    <property type="term" value="C:cytosol"/>
    <property type="evidence" value="ECO:0007669"/>
    <property type="project" value="TreeGrafter"/>
</dbReference>
<feature type="region of interest" description="Disordered" evidence="12">
    <location>
        <begin position="102"/>
        <end position="129"/>
    </location>
</feature>
<keyword evidence="7 11" id="KW-0833">Ubl conjugation pathway</keyword>
<gene>
    <name evidence="14" type="ORF">AAP_03567</name>
</gene>
<keyword evidence="9 11" id="KW-0788">Thiol protease</keyword>
<evidence type="ECO:0000256" key="4">
    <source>
        <dbReference type="ARBA" id="ARBA00022670"/>
    </source>
</evidence>
<protein>
    <recommendedName>
        <fullName evidence="11">Ubiquitin thioesterase OTU</fullName>
        <ecNumber evidence="11">3.4.19.12</ecNumber>
    </recommendedName>
</protein>
<evidence type="ECO:0000256" key="10">
    <source>
        <dbReference type="ARBA" id="ARBA00022833"/>
    </source>
</evidence>
<proteinExistence type="predicted"/>
<dbReference type="GO" id="GO:0036503">
    <property type="term" value="P:ERAD pathway"/>
    <property type="evidence" value="ECO:0007669"/>
    <property type="project" value="TreeGrafter"/>
</dbReference>
<comment type="catalytic activity">
    <reaction evidence="1 11">
        <text>Thiol-dependent hydrolysis of ester, thioester, amide, peptide and isopeptide bonds formed by the C-terminal Gly of ubiquitin (a 76-residue protein attached to proteins as an intracellular targeting signal).</text>
        <dbReference type="EC" id="3.4.19.12"/>
    </reaction>
</comment>